<evidence type="ECO:0000313" key="5">
    <source>
        <dbReference type="Proteomes" id="UP000310506"/>
    </source>
</evidence>
<dbReference type="SUPFAM" id="SSF52540">
    <property type="entry name" value="P-loop containing nucleoside triphosphate hydrolases"/>
    <property type="match status" value="2"/>
</dbReference>
<organism evidence="4 5">
    <name type="scientific">Vagococcus silagei</name>
    <dbReference type="NCBI Taxonomy" id="2508885"/>
    <lineage>
        <taxon>Bacteria</taxon>
        <taxon>Bacillati</taxon>
        <taxon>Bacillota</taxon>
        <taxon>Bacilli</taxon>
        <taxon>Lactobacillales</taxon>
        <taxon>Enterococcaceae</taxon>
        <taxon>Vagococcus</taxon>
    </lineage>
</organism>
<keyword evidence="2 4" id="KW-0067">ATP-binding</keyword>
<dbReference type="Pfam" id="PF12848">
    <property type="entry name" value="ABC_tran_Xtn"/>
    <property type="match status" value="1"/>
</dbReference>
<dbReference type="PROSITE" id="PS00211">
    <property type="entry name" value="ABC_TRANSPORTER_1"/>
    <property type="match status" value="1"/>
</dbReference>
<feature type="domain" description="ABC transporter" evidence="3">
    <location>
        <begin position="330"/>
        <end position="529"/>
    </location>
</feature>
<comment type="caution">
    <text evidence="4">The sequence shown here is derived from an EMBL/GenBank/DDBJ whole genome shotgun (WGS) entry which is preliminary data.</text>
</comment>
<dbReference type="GO" id="GO:0005524">
    <property type="term" value="F:ATP binding"/>
    <property type="evidence" value="ECO:0007669"/>
    <property type="project" value="UniProtKB-KW"/>
</dbReference>
<dbReference type="OrthoDB" id="9760950at2"/>
<evidence type="ECO:0000313" key="4">
    <source>
        <dbReference type="EMBL" id="THB61589.1"/>
    </source>
</evidence>
<reference evidence="4 5" key="1">
    <citation type="submission" date="2019-01" db="EMBL/GenBank/DDBJ databases">
        <title>Vagococcus silagei sp. nov. isolated from brewer's grain.</title>
        <authorList>
            <person name="Guu J.-R."/>
        </authorList>
    </citation>
    <scope>NUCLEOTIDE SEQUENCE [LARGE SCALE GENOMIC DNA]</scope>
    <source>
        <strain evidence="4 5">2B-2</strain>
    </source>
</reference>
<dbReference type="InterPro" id="IPR017871">
    <property type="entry name" value="ABC_transporter-like_CS"/>
</dbReference>
<gene>
    <name evidence="4" type="ORF">ESZ54_03815</name>
</gene>
<dbReference type="PANTHER" id="PTHR42855">
    <property type="entry name" value="ABC TRANSPORTER ATP-BINDING SUBUNIT"/>
    <property type="match status" value="1"/>
</dbReference>
<name>A0A4V3TV53_9ENTE</name>
<dbReference type="FunFam" id="3.40.50.300:FF:000011">
    <property type="entry name" value="Putative ABC transporter ATP-binding component"/>
    <property type="match status" value="1"/>
</dbReference>
<dbReference type="InterPro" id="IPR003593">
    <property type="entry name" value="AAA+_ATPase"/>
</dbReference>
<dbReference type="Proteomes" id="UP000310506">
    <property type="component" value="Unassembled WGS sequence"/>
</dbReference>
<dbReference type="InterPro" id="IPR051309">
    <property type="entry name" value="ABCF_ATPase"/>
</dbReference>
<sequence>MLQINNGYKTVYGTVLFEDLNLEVKTGEKVALIGGNGAGKTTLLRVLTGEEKLEKGELSISKNETVSLLEQASVIDTNQTAYEFICSGKKDLFDLEKKLKRLEHELTQVSEKELTKKLTYYGRLQDEFIELGGYTLQEEVSSIATGLGISQLLSEKIANLSGGQQTLVKLTKILIEKGDIILLDEPTNHLDQAGLKWLENYLSYVPQTVIIVSHDRYFLDRVVQRVVLIDELKAQSYPGNYTKFLELRKLEFAQKEKDFLLYQKEQRKIDDAIRRFRHWGAIADNEKMFKKAKQLEKKKEKMTEVKRPHQELLHDSQTFKETNRSGKDVLKIQALWKSFDELTLFEEATANVYVKDRIAILGNNGSGKSTLIKMILGTESIDAGEIKLGSNIKLGYLPQIITFDKGDDTILSYFKRECQLDEETSRRLLSYYLFKQDDVFKNVTSLSGGEKVRLKLAVLLQQDINLLILDEPTNHLDIETREWLENLLMQFDGSLLMISHDRYFVTKLASKYWKIKDYQLCESLTFGEQ</sequence>
<evidence type="ECO:0000259" key="3">
    <source>
        <dbReference type="PROSITE" id="PS50893"/>
    </source>
</evidence>
<dbReference type="CDD" id="cd03221">
    <property type="entry name" value="ABCF_EF-3"/>
    <property type="match status" value="2"/>
</dbReference>
<evidence type="ECO:0000256" key="2">
    <source>
        <dbReference type="ARBA" id="ARBA00022840"/>
    </source>
</evidence>
<dbReference type="InterPro" id="IPR003439">
    <property type="entry name" value="ABC_transporter-like_ATP-bd"/>
</dbReference>
<feature type="domain" description="ABC transporter" evidence="3">
    <location>
        <begin position="2"/>
        <end position="257"/>
    </location>
</feature>
<dbReference type="InterPro" id="IPR027417">
    <property type="entry name" value="P-loop_NTPase"/>
</dbReference>
<keyword evidence="5" id="KW-1185">Reference proteome</keyword>
<dbReference type="SMART" id="SM00382">
    <property type="entry name" value="AAA"/>
    <property type="match status" value="2"/>
</dbReference>
<dbReference type="PANTHER" id="PTHR42855:SF2">
    <property type="entry name" value="DRUG RESISTANCE ABC TRANSPORTER,ATP-BINDING PROTEIN"/>
    <property type="match status" value="1"/>
</dbReference>
<dbReference type="PROSITE" id="PS50893">
    <property type="entry name" value="ABC_TRANSPORTER_2"/>
    <property type="match status" value="2"/>
</dbReference>
<evidence type="ECO:0000256" key="1">
    <source>
        <dbReference type="ARBA" id="ARBA00022741"/>
    </source>
</evidence>
<dbReference type="InterPro" id="IPR032781">
    <property type="entry name" value="ABC_tran_Xtn"/>
</dbReference>
<dbReference type="RefSeq" id="WP_136136362.1">
    <property type="nucleotide sequence ID" value="NZ_SDGV01000010.1"/>
</dbReference>
<protein>
    <submittedName>
        <fullName evidence="4">ABC-F family ATP-binding cassette domain-containing protein</fullName>
    </submittedName>
</protein>
<accession>A0A4V3TV53</accession>
<proteinExistence type="predicted"/>
<dbReference type="AlphaFoldDB" id="A0A4V3TV53"/>
<dbReference type="NCBIfam" id="NF000355">
    <property type="entry name" value="ribo_prot_ABC_F"/>
    <property type="match status" value="1"/>
</dbReference>
<keyword evidence="1" id="KW-0547">Nucleotide-binding</keyword>
<dbReference type="Gene3D" id="3.40.50.300">
    <property type="entry name" value="P-loop containing nucleotide triphosphate hydrolases"/>
    <property type="match status" value="2"/>
</dbReference>
<dbReference type="Pfam" id="PF00005">
    <property type="entry name" value="ABC_tran"/>
    <property type="match status" value="2"/>
</dbReference>
<dbReference type="GO" id="GO:0016887">
    <property type="term" value="F:ATP hydrolysis activity"/>
    <property type="evidence" value="ECO:0007669"/>
    <property type="project" value="InterPro"/>
</dbReference>
<dbReference type="EMBL" id="SDGV01000010">
    <property type="protein sequence ID" value="THB61589.1"/>
    <property type="molecule type" value="Genomic_DNA"/>
</dbReference>